<feature type="region of interest" description="Disordered" evidence="4">
    <location>
        <begin position="42"/>
        <end position="62"/>
    </location>
</feature>
<evidence type="ECO:0000313" key="7">
    <source>
        <dbReference type="Proteomes" id="UP001363151"/>
    </source>
</evidence>
<accession>A0ABR1G3Q4</accession>
<keyword evidence="1" id="KW-0479">Metal-binding</keyword>
<evidence type="ECO:0000313" key="6">
    <source>
        <dbReference type="EMBL" id="KAK7247652.1"/>
    </source>
</evidence>
<evidence type="ECO:0000259" key="5">
    <source>
        <dbReference type="PROSITE" id="PS50127"/>
    </source>
</evidence>
<reference evidence="6 7" key="1">
    <citation type="submission" date="2024-03" db="EMBL/GenBank/DDBJ databases">
        <title>Aureococcus anophagefferens CCMP1851 and Kratosvirus quantuckense: Draft genome of a second virus-susceptible host strain in the model system.</title>
        <authorList>
            <person name="Chase E."/>
            <person name="Truchon A.R."/>
            <person name="Schepens W."/>
            <person name="Wilhelm S.W."/>
        </authorList>
    </citation>
    <scope>NUCLEOTIDE SEQUENCE [LARGE SCALE GENOMIC DNA]</scope>
    <source>
        <strain evidence="6 7">CCMP1851</strain>
    </source>
</reference>
<organism evidence="6 7">
    <name type="scientific">Aureococcus anophagefferens</name>
    <name type="common">Harmful bloom alga</name>
    <dbReference type="NCBI Taxonomy" id="44056"/>
    <lineage>
        <taxon>Eukaryota</taxon>
        <taxon>Sar</taxon>
        <taxon>Stramenopiles</taxon>
        <taxon>Ochrophyta</taxon>
        <taxon>Pelagophyceae</taxon>
        <taxon>Pelagomonadales</taxon>
        <taxon>Pelagomonadaceae</taxon>
        <taxon>Aureococcus</taxon>
    </lineage>
</organism>
<dbReference type="Proteomes" id="UP001363151">
    <property type="component" value="Unassembled WGS sequence"/>
</dbReference>
<keyword evidence="7" id="KW-1185">Reference proteome</keyword>
<keyword evidence="3" id="KW-0862">Zinc</keyword>
<evidence type="ECO:0000256" key="3">
    <source>
        <dbReference type="ARBA" id="ARBA00022833"/>
    </source>
</evidence>
<dbReference type="PROSITE" id="PS01360">
    <property type="entry name" value="ZF_MYND_1"/>
    <property type="match status" value="1"/>
</dbReference>
<dbReference type="SUPFAM" id="SSF54495">
    <property type="entry name" value="UBC-like"/>
    <property type="match status" value="1"/>
</dbReference>
<dbReference type="PANTHER" id="PTHR24067">
    <property type="entry name" value="UBIQUITIN-CONJUGATING ENZYME E2"/>
    <property type="match status" value="1"/>
</dbReference>
<dbReference type="SMART" id="SM00212">
    <property type="entry name" value="UBCc"/>
    <property type="match status" value="1"/>
</dbReference>
<proteinExistence type="predicted"/>
<dbReference type="EMBL" id="JBBJCI010000130">
    <property type="protein sequence ID" value="KAK7247652.1"/>
    <property type="molecule type" value="Genomic_DNA"/>
</dbReference>
<evidence type="ECO:0000256" key="1">
    <source>
        <dbReference type="ARBA" id="ARBA00022723"/>
    </source>
</evidence>
<dbReference type="PROSITE" id="PS50127">
    <property type="entry name" value="UBC_2"/>
    <property type="match status" value="1"/>
</dbReference>
<evidence type="ECO:0000256" key="2">
    <source>
        <dbReference type="ARBA" id="ARBA00022771"/>
    </source>
</evidence>
<comment type="caution">
    <text evidence="6">The sequence shown here is derived from an EMBL/GenBank/DDBJ whole genome shotgun (WGS) entry which is preliminary data.</text>
</comment>
<feature type="domain" description="UBC core" evidence="5">
    <location>
        <begin position="90"/>
        <end position="237"/>
    </location>
</feature>
<dbReference type="InterPro" id="IPR000608">
    <property type="entry name" value="UBC"/>
</dbReference>
<evidence type="ECO:0000256" key="4">
    <source>
        <dbReference type="SAM" id="MobiDB-lite"/>
    </source>
</evidence>
<protein>
    <submittedName>
        <fullName evidence="6">Ubiquitin conjugating enzyme</fullName>
    </submittedName>
</protein>
<dbReference type="Gene3D" id="3.10.110.10">
    <property type="entry name" value="Ubiquitin Conjugating Enzyme"/>
    <property type="match status" value="1"/>
</dbReference>
<dbReference type="Pfam" id="PF00179">
    <property type="entry name" value="UQ_con"/>
    <property type="match status" value="1"/>
</dbReference>
<dbReference type="InterPro" id="IPR002893">
    <property type="entry name" value="Znf_MYND"/>
</dbReference>
<keyword evidence="2" id="KW-0863">Zinc-finger</keyword>
<dbReference type="InterPro" id="IPR016135">
    <property type="entry name" value="UBQ-conjugating_enzyme/RWD"/>
</dbReference>
<feature type="compositionally biased region" description="Acidic residues" evidence="4">
    <location>
        <begin position="247"/>
        <end position="261"/>
    </location>
</feature>
<gene>
    <name evidence="6" type="primary">UBE2N</name>
    <name evidence="6" type="ORF">SO694_0012509</name>
</gene>
<sequence>MGSLVSLCSSTDFVAAAEADRPAKLNADASLKDVDQWLRRHRRAPAASPSRRQRPLPPPPQLALATSAASAVARSGARKLERSPGAGHGRRHCRLMRDLAEASRDADKREIRVFSCEDQLDVWRALIAAPAYSDWARGAFELCVAFGDGYPHEPPTVTFVTPILHPNVDARTGRACHAILGTAWHSEMRALDVIVAVRSLLMAPEPSDALDQSVALRFRDKKNWAEEVKEHVKEHASRSLDELQEAVDADDDDDDDDDDDGSGPVCPLTQARARVPVCAPSGVVYDERALREAWAAAGDLPHDPVMTEAAGETVILDPLMLDFCPVARPEDKRIAQLRIAEADAADAADASDSDDDAAAAITTPAPVEDPLAMWRCYCCERPIMRLEVVACPTCRLATYCSETCCADHAGDHAHFCRPREIAKDDDVVATAEAGLAEAVAALQRGDAPGCRTEVLAALDALAGALPPSAFLSADAFNIPDKIRGLFFDLNNLGAKAEQILGGSDARFESTLAAMGAEVL</sequence>
<dbReference type="InterPro" id="IPR050113">
    <property type="entry name" value="Ub_conjugating_enzyme"/>
</dbReference>
<name>A0ABR1G3Q4_AURAN</name>
<feature type="region of interest" description="Disordered" evidence="4">
    <location>
        <begin position="247"/>
        <end position="268"/>
    </location>
</feature>